<name>A0A6N2XK29_9BACE</name>
<accession>A0A6N2XK29</accession>
<proteinExistence type="predicted"/>
<reference evidence="1" key="1">
    <citation type="submission" date="2019-11" db="EMBL/GenBank/DDBJ databases">
        <authorList>
            <person name="Feng L."/>
        </authorList>
    </citation>
    <scope>NUCLEOTIDE SEQUENCE</scope>
    <source>
        <strain evidence="1">BintestinalisLFYP9</strain>
    </source>
</reference>
<dbReference type="RefSeq" id="WP_138291696.1">
    <property type="nucleotide sequence ID" value="NZ_BAABZC010000002.1"/>
</dbReference>
<organism evidence="1">
    <name type="scientific">Bacteroides intestinalis</name>
    <dbReference type="NCBI Taxonomy" id="329854"/>
    <lineage>
        <taxon>Bacteria</taxon>
        <taxon>Pseudomonadati</taxon>
        <taxon>Bacteroidota</taxon>
        <taxon>Bacteroidia</taxon>
        <taxon>Bacteroidales</taxon>
        <taxon>Bacteroidaceae</taxon>
        <taxon>Bacteroides</taxon>
    </lineage>
</organism>
<protein>
    <submittedName>
        <fullName evidence="1">Uncharacterized protein</fullName>
    </submittedName>
</protein>
<dbReference type="AlphaFoldDB" id="A0A6N2XK29"/>
<gene>
    <name evidence="1" type="ORF">BILFYP9_05020</name>
</gene>
<dbReference type="EMBL" id="CACRSU010000051">
    <property type="protein sequence ID" value="VYT54177.1"/>
    <property type="molecule type" value="Genomic_DNA"/>
</dbReference>
<evidence type="ECO:0000313" key="1">
    <source>
        <dbReference type="EMBL" id="VYT54177.1"/>
    </source>
</evidence>
<sequence>MEVNEYLKFLEDTVKELSLELKATTDCLAALSIRRTREMDSLMLRIDDAVHQSKCTLAKVEEKLP</sequence>